<sequence>MSYDYPILSTSDILSCFKELDISVSENDLKNPEPRRWHDIYASIFETLTNRPIEQAIQSMFKVERMQTDYHDLFEEGFAQMAFTICLQSVVGRFGFNSFSIKDVIQPTASRVQRVCSIFCNALKHIQVKQLHANKIMEDIQTSKGEFESVYNQNRKLKELLDNAEKVQPQTDAEFQKLQQEFDHNQQAVNELNKVQEEERRSVEELKFHIAEVDKEKENMKQQFQLVQTETEKLSNKIVQSPKRFRKESERCRSKVDERKAELVTREQTFSEHKILMEKTANKLEAIKKAVKLSQEVYYDQEIENKVDAEIHRLAEGMHENKEMYNSCFQHEEHLSEKLRVRQEQRHKLSSQRDFSEQSVYQQLTDIRQLQERLKEKIKSLENEVSQVVTVSTVSSRECAKLDKMLEDKKHENQRYLEETLVGAGTGRDCDTRMERFQRCYAERRL</sequence>
<comment type="similarity">
    <text evidence="2">Belongs to the NUF2 family.</text>
</comment>
<organism evidence="11">
    <name type="scientific">Arion vulgaris</name>
    <dbReference type="NCBI Taxonomy" id="1028688"/>
    <lineage>
        <taxon>Eukaryota</taxon>
        <taxon>Metazoa</taxon>
        <taxon>Spiralia</taxon>
        <taxon>Lophotrochozoa</taxon>
        <taxon>Mollusca</taxon>
        <taxon>Gastropoda</taxon>
        <taxon>Heterobranchia</taxon>
        <taxon>Euthyneura</taxon>
        <taxon>Panpulmonata</taxon>
        <taxon>Eupulmonata</taxon>
        <taxon>Stylommatophora</taxon>
        <taxon>Helicina</taxon>
        <taxon>Arionoidea</taxon>
        <taxon>Arionidae</taxon>
        <taxon>Arion</taxon>
    </lineage>
</organism>
<evidence type="ECO:0000313" key="11">
    <source>
        <dbReference type="EMBL" id="CEK89423.1"/>
    </source>
</evidence>
<feature type="coiled-coil region" evidence="9">
    <location>
        <begin position="364"/>
        <end position="419"/>
    </location>
</feature>
<dbReference type="Gene3D" id="1.10.418.60">
    <property type="entry name" value="Ncd80 complex, Nuf2 subunit"/>
    <property type="match status" value="1"/>
</dbReference>
<dbReference type="AlphaFoldDB" id="A0A0B7B8U4"/>
<evidence type="ECO:0000256" key="4">
    <source>
        <dbReference type="ARBA" id="ARBA00022618"/>
    </source>
</evidence>
<dbReference type="EMBL" id="HACG01042558">
    <property type="protein sequence ID" value="CEK89423.1"/>
    <property type="molecule type" value="Transcribed_RNA"/>
</dbReference>
<name>A0A0B7B8U4_9EUPU</name>
<gene>
    <name evidence="11" type="primary">ORF170923</name>
</gene>
<feature type="coiled-coil region" evidence="9">
    <location>
        <begin position="147"/>
        <end position="237"/>
    </location>
</feature>
<feature type="domain" description="Kinetochore protein Nuf2 N-terminal" evidence="10">
    <location>
        <begin position="3"/>
        <end position="139"/>
    </location>
</feature>
<keyword evidence="8" id="KW-0137">Centromere</keyword>
<reference evidence="11" key="1">
    <citation type="submission" date="2014-12" db="EMBL/GenBank/DDBJ databases">
        <title>Insight into the proteome of Arion vulgaris.</title>
        <authorList>
            <person name="Aradska J."/>
            <person name="Bulat T."/>
            <person name="Smidak R."/>
            <person name="Sarate P."/>
            <person name="Gangsoo J."/>
            <person name="Sialana F."/>
            <person name="Bilban M."/>
            <person name="Lubec G."/>
        </authorList>
    </citation>
    <scope>NUCLEOTIDE SEQUENCE</scope>
    <source>
        <tissue evidence="11">Skin</tissue>
    </source>
</reference>
<keyword evidence="6 9" id="KW-0175">Coiled coil</keyword>
<keyword evidence="7" id="KW-0131">Cell cycle</keyword>
<protein>
    <recommendedName>
        <fullName evidence="10">Kinetochore protein Nuf2 N-terminal domain-containing protein</fullName>
    </recommendedName>
</protein>
<evidence type="ECO:0000256" key="3">
    <source>
        <dbReference type="ARBA" id="ARBA00022454"/>
    </source>
</evidence>
<evidence type="ECO:0000256" key="7">
    <source>
        <dbReference type="ARBA" id="ARBA00023306"/>
    </source>
</evidence>
<proteinExistence type="inferred from homology"/>
<evidence type="ECO:0000256" key="6">
    <source>
        <dbReference type="ARBA" id="ARBA00023054"/>
    </source>
</evidence>
<evidence type="ECO:0000256" key="5">
    <source>
        <dbReference type="ARBA" id="ARBA00022776"/>
    </source>
</evidence>
<dbReference type="InterPro" id="IPR038275">
    <property type="entry name" value="Nuf2_N_sf"/>
</dbReference>
<dbReference type="InterPro" id="IPR005549">
    <property type="entry name" value="Kinetochore_Nuf2_N"/>
</dbReference>
<keyword evidence="3" id="KW-0158">Chromosome</keyword>
<dbReference type="Pfam" id="PF03800">
    <property type="entry name" value="Nuf2"/>
    <property type="match status" value="1"/>
</dbReference>
<comment type="subcellular location">
    <subcellularLocation>
        <location evidence="1">Chromosome</location>
        <location evidence="1">Centromere</location>
    </subcellularLocation>
</comment>
<evidence type="ECO:0000256" key="1">
    <source>
        <dbReference type="ARBA" id="ARBA00004584"/>
    </source>
</evidence>
<keyword evidence="5" id="KW-0498">Mitosis</keyword>
<evidence type="ECO:0000259" key="10">
    <source>
        <dbReference type="Pfam" id="PF03800"/>
    </source>
</evidence>
<evidence type="ECO:0000256" key="2">
    <source>
        <dbReference type="ARBA" id="ARBA00005498"/>
    </source>
</evidence>
<dbReference type="GO" id="GO:0051301">
    <property type="term" value="P:cell division"/>
    <property type="evidence" value="ECO:0007669"/>
    <property type="project" value="UniProtKB-KW"/>
</dbReference>
<evidence type="ECO:0000256" key="9">
    <source>
        <dbReference type="SAM" id="Coils"/>
    </source>
</evidence>
<keyword evidence="4" id="KW-0132">Cell division</keyword>
<accession>A0A0B7B8U4</accession>
<evidence type="ECO:0000256" key="8">
    <source>
        <dbReference type="ARBA" id="ARBA00023328"/>
    </source>
</evidence>
<dbReference type="GO" id="GO:0031262">
    <property type="term" value="C:Ndc80 complex"/>
    <property type="evidence" value="ECO:0007669"/>
    <property type="project" value="InterPro"/>
</dbReference>